<dbReference type="PRINTS" id="PR00722">
    <property type="entry name" value="CHYMOTRYPSIN"/>
</dbReference>
<evidence type="ECO:0000256" key="9">
    <source>
        <dbReference type="ARBA" id="ARBA00036864"/>
    </source>
</evidence>
<keyword evidence="8" id="KW-1015">Disulfide bond</keyword>
<evidence type="ECO:0000256" key="5">
    <source>
        <dbReference type="ARBA" id="ARBA00022723"/>
    </source>
</evidence>
<dbReference type="FunFam" id="2.40.10.10:FF:000280">
    <property type="match status" value="1"/>
</dbReference>
<reference evidence="13" key="1">
    <citation type="submission" date="2022-03" db="EMBL/GenBank/DDBJ databases">
        <authorList>
            <person name="Alioto T."/>
            <person name="Alioto T."/>
            <person name="Gomez Garrido J."/>
        </authorList>
    </citation>
    <scope>NUCLEOTIDE SEQUENCE</scope>
</reference>
<dbReference type="GO" id="GO:0005615">
    <property type="term" value="C:extracellular space"/>
    <property type="evidence" value="ECO:0007669"/>
    <property type="project" value="TreeGrafter"/>
</dbReference>
<keyword evidence="11" id="KW-0720">Serine protease</keyword>
<dbReference type="PROSITE" id="PS00134">
    <property type="entry name" value="TRYPSIN_HIS"/>
    <property type="match status" value="1"/>
</dbReference>
<dbReference type="FunFam" id="2.40.10.10:FF:000122">
    <property type="entry name" value="Chymotrypsin-like elastase family member 1"/>
    <property type="match status" value="1"/>
</dbReference>
<evidence type="ECO:0000256" key="11">
    <source>
        <dbReference type="RuleBase" id="RU363034"/>
    </source>
</evidence>
<dbReference type="PANTHER" id="PTHR24257:SF26">
    <property type="entry name" value="CHYMOTRYPSIN-LIKE ELASTASE FAMILY MEMBER 1"/>
    <property type="match status" value="1"/>
</dbReference>
<comment type="subcellular location">
    <subcellularLocation>
        <location evidence="2">Secreted</location>
    </subcellularLocation>
</comment>
<sequence>MSPPCLCPTFHPCLSPLSIHVPLPSMYLPHPCLSLTSITLSPPIYISLSLPSISLPLHVSVPLPSMSPSPSISLSPVHPPLSLPCISLFPFHPYLTPPSINFSLPFPSMSLPYISPPCFPPFHIAPPTSPSPFHPCLPGKVIFCTPSTGAPYWPQIGWAVGQCFDDVQYVEGNTRVVGGSNAKQNAWPWQISLQYQSGSSWYHTCGGSLIRVNRVLTAAHCVDRTVPFRVSLGDHNLSTNEGTEQVISVSKIVKHTGWNSNNVAAGYDIAILQLASSATLNNYVKLATLPSDGSVLSNNHPCIVTGWGRTTTGGSLPSILQQAPLPVVAHSTCSTSSYWGSTVKTTMVCAGGDGVTAGCNGDSGGPLNCAVSGVYQVHGIASFVSSLGCNAYLKPTVFTRVSAYISWINANV</sequence>
<dbReference type="Gene3D" id="2.40.10.10">
    <property type="entry name" value="Trypsin-like serine proteases"/>
    <property type="match status" value="2"/>
</dbReference>
<evidence type="ECO:0000256" key="2">
    <source>
        <dbReference type="ARBA" id="ARBA00004613"/>
    </source>
</evidence>
<accession>A0AAD1VQT8</accession>
<dbReference type="Pfam" id="PF00089">
    <property type="entry name" value="Trypsin"/>
    <property type="match status" value="1"/>
</dbReference>
<dbReference type="GO" id="GO:0006508">
    <property type="term" value="P:proteolysis"/>
    <property type="evidence" value="ECO:0007669"/>
    <property type="project" value="UniProtKB-KW"/>
</dbReference>
<evidence type="ECO:0000256" key="8">
    <source>
        <dbReference type="ARBA" id="ARBA00023157"/>
    </source>
</evidence>
<dbReference type="EC" id="3.4.21.36" evidence="10"/>
<dbReference type="InterPro" id="IPR001254">
    <property type="entry name" value="Trypsin_dom"/>
</dbReference>
<dbReference type="AlphaFoldDB" id="A0AAD1VQT8"/>
<evidence type="ECO:0000256" key="10">
    <source>
        <dbReference type="ARBA" id="ARBA00039015"/>
    </source>
</evidence>
<evidence type="ECO:0000313" key="13">
    <source>
        <dbReference type="EMBL" id="CAH2224577.1"/>
    </source>
</evidence>
<keyword evidence="3" id="KW-0964">Secreted</keyword>
<evidence type="ECO:0000256" key="6">
    <source>
        <dbReference type="ARBA" id="ARBA00022801"/>
    </source>
</evidence>
<dbReference type="InterPro" id="IPR043504">
    <property type="entry name" value="Peptidase_S1_PA_chymotrypsin"/>
</dbReference>
<comment type="catalytic activity">
    <reaction evidence="9">
        <text>Hydrolysis of proteins, including elastin. Preferential cleavage: Ala-|-Xaa.</text>
        <dbReference type="EC" id="3.4.21.36"/>
    </reaction>
</comment>
<name>A0AAD1VQT8_PELCU</name>
<dbReference type="SMART" id="SM00020">
    <property type="entry name" value="Tryp_SPc"/>
    <property type="match status" value="1"/>
</dbReference>
<keyword evidence="6 11" id="KW-0378">Hydrolase</keyword>
<evidence type="ECO:0000256" key="7">
    <source>
        <dbReference type="ARBA" id="ARBA00022837"/>
    </source>
</evidence>
<dbReference type="SUPFAM" id="SSF50494">
    <property type="entry name" value="Trypsin-like serine proteases"/>
    <property type="match status" value="1"/>
</dbReference>
<protein>
    <recommendedName>
        <fullName evidence="10">pancreatic elastase</fullName>
        <ecNumber evidence="10">3.4.21.36</ecNumber>
    </recommendedName>
</protein>
<dbReference type="InterPro" id="IPR033116">
    <property type="entry name" value="TRYPSIN_SER"/>
</dbReference>
<evidence type="ECO:0000256" key="1">
    <source>
        <dbReference type="ARBA" id="ARBA00001913"/>
    </source>
</evidence>
<keyword evidence="7" id="KW-0106">Calcium</keyword>
<dbReference type="GO" id="GO:0004252">
    <property type="term" value="F:serine-type endopeptidase activity"/>
    <property type="evidence" value="ECO:0007669"/>
    <property type="project" value="UniProtKB-EC"/>
</dbReference>
<dbReference type="InterPro" id="IPR009003">
    <property type="entry name" value="Peptidase_S1_PA"/>
</dbReference>
<dbReference type="Proteomes" id="UP001295444">
    <property type="component" value="Chromosome 01"/>
</dbReference>
<dbReference type="GO" id="GO:0046872">
    <property type="term" value="F:metal ion binding"/>
    <property type="evidence" value="ECO:0007669"/>
    <property type="project" value="UniProtKB-KW"/>
</dbReference>
<evidence type="ECO:0000313" key="14">
    <source>
        <dbReference type="Proteomes" id="UP001295444"/>
    </source>
</evidence>
<keyword evidence="14" id="KW-1185">Reference proteome</keyword>
<keyword evidence="5" id="KW-0479">Metal-binding</keyword>
<dbReference type="InterPro" id="IPR018114">
    <property type="entry name" value="TRYPSIN_HIS"/>
</dbReference>
<gene>
    <name evidence="13" type="ORF">PECUL_23A049455</name>
</gene>
<evidence type="ECO:0000256" key="3">
    <source>
        <dbReference type="ARBA" id="ARBA00022525"/>
    </source>
</evidence>
<dbReference type="EMBL" id="OW240912">
    <property type="protein sequence ID" value="CAH2224577.1"/>
    <property type="molecule type" value="Genomic_DNA"/>
</dbReference>
<dbReference type="PROSITE" id="PS00135">
    <property type="entry name" value="TRYPSIN_SER"/>
    <property type="match status" value="1"/>
</dbReference>
<evidence type="ECO:0000259" key="12">
    <source>
        <dbReference type="PROSITE" id="PS50240"/>
    </source>
</evidence>
<comment type="cofactor">
    <cofactor evidence="1">
        <name>Ca(2+)</name>
        <dbReference type="ChEBI" id="CHEBI:29108"/>
    </cofactor>
</comment>
<dbReference type="CDD" id="cd00190">
    <property type="entry name" value="Tryp_SPc"/>
    <property type="match status" value="1"/>
</dbReference>
<organism evidence="13 14">
    <name type="scientific">Pelobates cultripes</name>
    <name type="common">Western spadefoot toad</name>
    <dbReference type="NCBI Taxonomy" id="61616"/>
    <lineage>
        <taxon>Eukaryota</taxon>
        <taxon>Metazoa</taxon>
        <taxon>Chordata</taxon>
        <taxon>Craniata</taxon>
        <taxon>Vertebrata</taxon>
        <taxon>Euteleostomi</taxon>
        <taxon>Amphibia</taxon>
        <taxon>Batrachia</taxon>
        <taxon>Anura</taxon>
        <taxon>Pelobatoidea</taxon>
        <taxon>Pelobatidae</taxon>
        <taxon>Pelobates</taxon>
    </lineage>
</organism>
<keyword evidence="4 11" id="KW-0645">Protease</keyword>
<dbReference type="InterPro" id="IPR050850">
    <property type="entry name" value="Peptidase_S1_Elastase_sf"/>
</dbReference>
<dbReference type="PANTHER" id="PTHR24257">
    <property type="entry name" value="CHYMOTRYPSIN-LIKE ELASTASE FAMILY MEMBER"/>
    <property type="match status" value="1"/>
</dbReference>
<proteinExistence type="predicted"/>
<dbReference type="PROSITE" id="PS50240">
    <property type="entry name" value="TRYPSIN_DOM"/>
    <property type="match status" value="1"/>
</dbReference>
<evidence type="ECO:0000256" key="4">
    <source>
        <dbReference type="ARBA" id="ARBA00022670"/>
    </source>
</evidence>
<dbReference type="InterPro" id="IPR001314">
    <property type="entry name" value="Peptidase_S1A"/>
</dbReference>
<feature type="domain" description="Peptidase S1" evidence="12">
    <location>
        <begin position="176"/>
        <end position="412"/>
    </location>
</feature>